<keyword evidence="2" id="KW-0238">DNA-binding</keyword>
<dbReference type="PROSITE" id="PS50932">
    <property type="entry name" value="HTH_LACI_2"/>
    <property type="match status" value="1"/>
</dbReference>
<evidence type="ECO:0000256" key="3">
    <source>
        <dbReference type="ARBA" id="ARBA00023163"/>
    </source>
</evidence>
<evidence type="ECO:0000313" key="5">
    <source>
        <dbReference type="EMBL" id="KLN52706.1"/>
    </source>
</evidence>
<dbReference type="Proteomes" id="UP000035170">
    <property type="component" value="Unassembled WGS sequence"/>
</dbReference>
<gene>
    <name evidence="5" type="primary">ccpA2</name>
    <name evidence="5" type="ORF">VPARA_61990</name>
</gene>
<evidence type="ECO:0000259" key="4">
    <source>
        <dbReference type="PROSITE" id="PS50932"/>
    </source>
</evidence>
<accession>A0A0H2LSN8</accession>
<proteinExistence type="predicted"/>
<name>A0A0H2LSN8_VARPD</name>
<dbReference type="SUPFAM" id="SSF47413">
    <property type="entry name" value="lambda repressor-like DNA-binding domains"/>
    <property type="match status" value="1"/>
</dbReference>
<feature type="domain" description="HTH lacI-type" evidence="4">
    <location>
        <begin position="7"/>
        <end position="61"/>
    </location>
</feature>
<keyword evidence="6" id="KW-1185">Reference proteome</keyword>
<dbReference type="PATRIC" id="fig|34073.19.peg.6372"/>
<evidence type="ECO:0000256" key="2">
    <source>
        <dbReference type="ARBA" id="ARBA00023125"/>
    </source>
</evidence>
<evidence type="ECO:0000313" key="6">
    <source>
        <dbReference type="Proteomes" id="UP000035170"/>
    </source>
</evidence>
<dbReference type="CDD" id="cd06273">
    <property type="entry name" value="PBP1_LacI-like"/>
    <property type="match status" value="1"/>
</dbReference>
<dbReference type="Gene3D" id="3.40.50.2300">
    <property type="match status" value="2"/>
</dbReference>
<dbReference type="CDD" id="cd01392">
    <property type="entry name" value="HTH_LacI"/>
    <property type="match status" value="1"/>
</dbReference>
<dbReference type="Pfam" id="PF13377">
    <property type="entry name" value="Peripla_BP_3"/>
    <property type="match status" value="1"/>
</dbReference>
<organism evidence="5 6">
    <name type="scientific">Variovorax paradoxus</name>
    <dbReference type="NCBI Taxonomy" id="34073"/>
    <lineage>
        <taxon>Bacteria</taxon>
        <taxon>Pseudomonadati</taxon>
        <taxon>Pseudomonadota</taxon>
        <taxon>Betaproteobacteria</taxon>
        <taxon>Burkholderiales</taxon>
        <taxon>Comamonadaceae</taxon>
        <taxon>Variovorax</taxon>
    </lineage>
</organism>
<dbReference type="PANTHER" id="PTHR30146">
    <property type="entry name" value="LACI-RELATED TRANSCRIPTIONAL REPRESSOR"/>
    <property type="match status" value="1"/>
</dbReference>
<dbReference type="SMART" id="SM00354">
    <property type="entry name" value="HTH_LACI"/>
    <property type="match status" value="1"/>
</dbReference>
<dbReference type="GO" id="GO:0003700">
    <property type="term" value="F:DNA-binding transcription factor activity"/>
    <property type="evidence" value="ECO:0007669"/>
    <property type="project" value="TreeGrafter"/>
</dbReference>
<dbReference type="EMBL" id="JZWI01000046">
    <property type="protein sequence ID" value="KLN52706.1"/>
    <property type="molecule type" value="Genomic_DNA"/>
</dbReference>
<dbReference type="GO" id="GO:0000976">
    <property type="term" value="F:transcription cis-regulatory region binding"/>
    <property type="evidence" value="ECO:0007669"/>
    <property type="project" value="TreeGrafter"/>
</dbReference>
<dbReference type="InterPro" id="IPR046335">
    <property type="entry name" value="LacI/GalR-like_sensor"/>
</dbReference>
<reference evidence="5 6" key="1">
    <citation type="submission" date="2015-03" db="EMBL/GenBank/DDBJ databases">
        <title>Genome sequence of Variovorax paradoxus TBEA6.</title>
        <authorList>
            <person name="Poehlein A."/>
            <person name="Schuldes J."/>
            <person name="Wuebbeler J.H."/>
            <person name="Hiessl S."/>
            <person name="Steinbuechel A."/>
            <person name="Daniel R."/>
        </authorList>
    </citation>
    <scope>NUCLEOTIDE SEQUENCE [LARGE SCALE GENOMIC DNA]</scope>
    <source>
        <strain evidence="5 6">TBEA6</strain>
    </source>
</reference>
<comment type="caution">
    <text evidence="5">The sequence shown here is derived from an EMBL/GenBank/DDBJ whole genome shotgun (WGS) entry which is preliminary data.</text>
</comment>
<dbReference type="Gene3D" id="1.10.260.40">
    <property type="entry name" value="lambda repressor-like DNA-binding domains"/>
    <property type="match status" value="1"/>
</dbReference>
<dbReference type="InterPro" id="IPR000843">
    <property type="entry name" value="HTH_LacI"/>
</dbReference>
<dbReference type="PROSITE" id="PS00356">
    <property type="entry name" value="HTH_LACI_1"/>
    <property type="match status" value="1"/>
</dbReference>
<dbReference type="PANTHER" id="PTHR30146:SF109">
    <property type="entry name" value="HTH-TYPE TRANSCRIPTIONAL REGULATOR GALS"/>
    <property type="match status" value="1"/>
</dbReference>
<dbReference type="Pfam" id="PF00356">
    <property type="entry name" value="LacI"/>
    <property type="match status" value="1"/>
</dbReference>
<dbReference type="InterPro" id="IPR010982">
    <property type="entry name" value="Lambda_DNA-bd_dom_sf"/>
</dbReference>
<dbReference type="InterPro" id="IPR028082">
    <property type="entry name" value="Peripla_BP_I"/>
</dbReference>
<dbReference type="RefSeq" id="WP_047787300.1">
    <property type="nucleotide sequence ID" value="NZ_JZWI01000046.1"/>
</dbReference>
<keyword evidence="3" id="KW-0804">Transcription</keyword>
<dbReference type="AlphaFoldDB" id="A0A0H2LSN8"/>
<protein>
    <submittedName>
        <fullName evidence="5">Catabolite control protein A</fullName>
    </submittedName>
</protein>
<dbReference type="SUPFAM" id="SSF53822">
    <property type="entry name" value="Periplasmic binding protein-like I"/>
    <property type="match status" value="1"/>
</dbReference>
<sequence>MSSEKRSTLEDVARLAGVSLGSASRALSIPDQVKPATLAKVRHAVSQLGYVRNGAAQALASRRTKMVATIYPTLSNPIFSVAIHALQQTLWRFGYQLLVASHEYEPEREIELLRTVVERGVDALVLVGTDHPSEVFELARQYDLPYVMTWSIDGSHYPHCIGFSYHDAAFDLASLVVKMGHRRIALCNGFESANERARSRAAGTRAALKAAGLSLDASLVTEQPFNFEGGREAVRIFLAQETPPTVLICGTDLQAIGAIDECRRRGIRVPEDLSITGFDDIEHAAIVVPPLTTVKVPTEDIGVLAACRVVSLLEGETLRPAAPLESRVIVRESLGRAPEVARSSLDRLRGQT</sequence>
<evidence type="ECO:0000256" key="1">
    <source>
        <dbReference type="ARBA" id="ARBA00023015"/>
    </source>
</evidence>
<keyword evidence="1" id="KW-0805">Transcription regulation</keyword>